<evidence type="ECO:0000313" key="2">
    <source>
        <dbReference type="Proteomes" id="UP001153050"/>
    </source>
</evidence>
<accession>A0ABN8JJG5</accession>
<name>A0ABN8JJG5_9HYPH</name>
<dbReference type="Proteomes" id="UP001153050">
    <property type="component" value="Unassembled WGS sequence"/>
</dbReference>
<sequence>MSSTAMTIAKVIITGTWMTRMSKVFFNALKKAGSPISRPQLKVGANRHGTVRVAWKEIRNELMIGHSQKIEKISK</sequence>
<organism evidence="1 2">
    <name type="scientific">Mesorhizobium escarrei</name>
    <dbReference type="NCBI Taxonomy" id="666018"/>
    <lineage>
        <taxon>Bacteria</taxon>
        <taxon>Pseudomonadati</taxon>
        <taxon>Pseudomonadota</taxon>
        <taxon>Alphaproteobacteria</taxon>
        <taxon>Hyphomicrobiales</taxon>
        <taxon>Phyllobacteriaceae</taxon>
        <taxon>Mesorhizobium</taxon>
    </lineage>
</organism>
<gene>
    <name evidence="1" type="ORF">MES5069_1640003</name>
</gene>
<proteinExistence type="predicted"/>
<keyword evidence="2" id="KW-1185">Reference proteome</keyword>
<reference evidence="1 2" key="1">
    <citation type="submission" date="2022-03" db="EMBL/GenBank/DDBJ databases">
        <authorList>
            <person name="Brunel B."/>
        </authorList>
    </citation>
    <scope>NUCLEOTIDE SEQUENCE [LARGE SCALE GENOMIC DNA]</scope>
    <source>
        <strain evidence="1">STM5069sample</strain>
    </source>
</reference>
<protein>
    <submittedName>
        <fullName evidence="1">Uncharacterized protein</fullName>
    </submittedName>
</protein>
<evidence type="ECO:0000313" key="1">
    <source>
        <dbReference type="EMBL" id="CAH2397127.1"/>
    </source>
</evidence>
<dbReference type="EMBL" id="CAKXZT010000073">
    <property type="protein sequence ID" value="CAH2397127.1"/>
    <property type="molecule type" value="Genomic_DNA"/>
</dbReference>
<comment type="caution">
    <text evidence="1">The sequence shown here is derived from an EMBL/GenBank/DDBJ whole genome shotgun (WGS) entry which is preliminary data.</text>
</comment>